<evidence type="ECO:0000256" key="2">
    <source>
        <dbReference type="ARBA" id="ARBA00023015"/>
    </source>
</evidence>
<proteinExistence type="inferred from homology"/>
<organism evidence="6 7">
    <name type="scientific">Pseudomonas putida</name>
    <name type="common">Arthrobacter siderocapsulatus</name>
    <dbReference type="NCBI Taxonomy" id="303"/>
    <lineage>
        <taxon>Bacteria</taxon>
        <taxon>Pseudomonadati</taxon>
        <taxon>Pseudomonadota</taxon>
        <taxon>Gammaproteobacteria</taxon>
        <taxon>Pseudomonadales</taxon>
        <taxon>Pseudomonadaceae</taxon>
        <taxon>Pseudomonas</taxon>
    </lineage>
</organism>
<dbReference type="InterPro" id="IPR037405">
    <property type="entry name" value="GbpR_PBP2"/>
</dbReference>
<dbReference type="GO" id="GO:0005829">
    <property type="term" value="C:cytosol"/>
    <property type="evidence" value="ECO:0007669"/>
    <property type="project" value="TreeGrafter"/>
</dbReference>
<protein>
    <submittedName>
        <fullName evidence="6">LysR family transcriptional regulator</fullName>
    </submittedName>
</protein>
<evidence type="ECO:0000313" key="7">
    <source>
        <dbReference type="Proteomes" id="UP000076857"/>
    </source>
</evidence>
<dbReference type="RefSeq" id="WP_063424260.1">
    <property type="nucleotide sequence ID" value="NZ_CP050951.1"/>
</dbReference>
<reference evidence="6 7" key="1">
    <citation type="submission" date="2016-04" db="EMBL/GenBank/DDBJ databases">
        <authorList>
            <person name="Qiu J."/>
        </authorList>
    </citation>
    <scope>NUCLEOTIDE SEQUENCE [LARGE SCALE GENOMIC DNA]</scope>
    <source>
        <strain evidence="6 7">JQ581</strain>
    </source>
</reference>
<dbReference type="AlphaFoldDB" id="A0AAP9N0U6"/>
<dbReference type="Pfam" id="PF03466">
    <property type="entry name" value="LysR_substrate"/>
    <property type="match status" value="1"/>
</dbReference>
<evidence type="ECO:0000256" key="4">
    <source>
        <dbReference type="ARBA" id="ARBA00023163"/>
    </source>
</evidence>
<dbReference type="InterPro" id="IPR000847">
    <property type="entry name" value="LysR_HTH_N"/>
</dbReference>
<dbReference type="GO" id="GO:0003700">
    <property type="term" value="F:DNA-binding transcription factor activity"/>
    <property type="evidence" value="ECO:0007669"/>
    <property type="project" value="InterPro"/>
</dbReference>
<accession>A0AAP9N0U6</accession>
<dbReference type="SUPFAM" id="SSF46785">
    <property type="entry name" value="Winged helix' DNA-binding domain"/>
    <property type="match status" value="2"/>
</dbReference>
<evidence type="ECO:0000313" key="6">
    <source>
        <dbReference type="EMBL" id="QJQ10756.1"/>
    </source>
</evidence>
<dbReference type="Gene3D" id="1.10.10.10">
    <property type="entry name" value="Winged helix-like DNA-binding domain superfamily/Winged helix DNA-binding domain"/>
    <property type="match status" value="2"/>
</dbReference>
<dbReference type="PANTHER" id="PTHR30419">
    <property type="entry name" value="HTH-TYPE TRANSCRIPTIONAL REGULATOR YBHD"/>
    <property type="match status" value="1"/>
</dbReference>
<dbReference type="PANTHER" id="PTHR30419:SF14">
    <property type="entry name" value="LYSR FAMILY TRANSCRIPTIONAL REGULATOR"/>
    <property type="match status" value="1"/>
</dbReference>
<dbReference type="Pfam" id="PF00126">
    <property type="entry name" value="HTH_1"/>
    <property type="match status" value="2"/>
</dbReference>
<evidence type="ECO:0000256" key="1">
    <source>
        <dbReference type="ARBA" id="ARBA00009437"/>
    </source>
</evidence>
<sequence>METRELPGLMHVRAFVRVAELGSVSKASSALYRAQSVVTRSISELEARLNAPLFERHTNGMRLTGYGERVLPRARRVLEELGSIPRLLAPADKQPVEPLYLFQVKRLQIFVSLCETHHMQTVANLMGLTQPAISSTLKVMESGCGQTLFERTPRGLQPTRTSHEILFPIRRALNELRHMETDISALHGQLQGAVHVGALPLGRTRILPAAIVRLMAAHPHIQVITNESPFDLLATELRAGDVDFIFGALRSAAYASDLTGEKLLSEEMVLVARQHHPLAKSLNYSALSTAKWVLPRAGSPARQMLDGCFTALGMASPHPVVESADMAIIRGLLLRSDMIAAVSAHQLEQEIASGELCVLPVELKQTSRAIGLTYRNGCLHSPVAQALMDMIRAVTGEQATV</sequence>
<keyword evidence="2" id="KW-0805">Transcription regulation</keyword>
<dbReference type="PROSITE" id="PS50931">
    <property type="entry name" value="HTH_LYSR"/>
    <property type="match status" value="2"/>
</dbReference>
<evidence type="ECO:0000256" key="3">
    <source>
        <dbReference type="ARBA" id="ARBA00023125"/>
    </source>
</evidence>
<name>A0AAP9N0U6_PSEPU</name>
<reference evidence="6 7" key="2">
    <citation type="submission" date="2020-04" db="EMBL/GenBank/DDBJ databases">
        <title>Complete genome sequence of Pseudomonas putida strain JQ581.</title>
        <authorList>
            <person name="Mu Y."/>
        </authorList>
    </citation>
    <scope>NUCLEOTIDE SEQUENCE [LARGE SCALE GENOMIC DNA]</scope>
    <source>
        <strain evidence="6 7">JQ581</strain>
    </source>
</reference>
<feature type="domain" description="HTH lysR-type" evidence="5">
    <location>
        <begin position="102"/>
        <end position="159"/>
    </location>
</feature>
<gene>
    <name evidence="6" type="ORF">A3L25_015520</name>
</gene>
<keyword evidence="4" id="KW-0804">Transcription</keyword>
<dbReference type="GO" id="GO:0003677">
    <property type="term" value="F:DNA binding"/>
    <property type="evidence" value="ECO:0007669"/>
    <property type="project" value="UniProtKB-KW"/>
</dbReference>
<evidence type="ECO:0000259" key="5">
    <source>
        <dbReference type="PROSITE" id="PS50931"/>
    </source>
</evidence>
<dbReference type="SUPFAM" id="SSF53850">
    <property type="entry name" value="Periplasmic binding protein-like II"/>
    <property type="match status" value="1"/>
</dbReference>
<dbReference type="InterPro" id="IPR050950">
    <property type="entry name" value="HTH-type_LysR_regulators"/>
</dbReference>
<dbReference type="Gene3D" id="3.40.190.290">
    <property type="match status" value="1"/>
</dbReference>
<dbReference type="CDD" id="cd08435">
    <property type="entry name" value="PBP2_GbpR"/>
    <property type="match status" value="1"/>
</dbReference>
<dbReference type="EMBL" id="CP050951">
    <property type="protein sequence ID" value="QJQ10756.1"/>
    <property type="molecule type" value="Genomic_DNA"/>
</dbReference>
<dbReference type="InterPro" id="IPR005119">
    <property type="entry name" value="LysR_subst-bd"/>
</dbReference>
<dbReference type="FunFam" id="1.10.10.10:FF:000001">
    <property type="entry name" value="LysR family transcriptional regulator"/>
    <property type="match status" value="1"/>
</dbReference>
<keyword evidence="3" id="KW-0238">DNA-binding</keyword>
<dbReference type="InterPro" id="IPR036390">
    <property type="entry name" value="WH_DNA-bd_sf"/>
</dbReference>
<dbReference type="InterPro" id="IPR036388">
    <property type="entry name" value="WH-like_DNA-bd_sf"/>
</dbReference>
<dbReference type="Proteomes" id="UP000076857">
    <property type="component" value="Chromosome"/>
</dbReference>
<comment type="similarity">
    <text evidence="1">Belongs to the LysR transcriptional regulatory family.</text>
</comment>
<feature type="domain" description="HTH lysR-type" evidence="5">
    <location>
        <begin position="1"/>
        <end position="64"/>
    </location>
</feature>